<dbReference type="EMBL" id="CM023472">
    <property type="protein sequence ID" value="KAH7960821.1"/>
    <property type="molecule type" value="Genomic_DNA"/>
</dbReference>
<name>A0ACB8D8X9_DERSI</name>
<keyword evidence="2" id="KW-1185">Reference proteome</keyword>
<accession>A0ACB8D8X9</accession>
<proteinExistence type="predicted"/>
<dbReference type="Proteomes" id="UP000821865">
    <property type="component" value="Chromosome 3"/>
</dbReference>
<gene>
    <name evidence="1" type="ORF">HPB49_023593</name>
</gene>
<comment type="caution">
    <text evidence="1">The sequence shown here is derived from an EMBL/GenBank/DDBJ whole genome shotgun (WGS) entry which is preliminary data.</text>
</comment>
<reference evidence="1" key="1">
    <citation type="submission" date="2020-05" db="EMBL/GenBank/DDBJ databases">
        <title>Large-scale comparative analyses of tick genomes elucidate their genetic diversity and vector capacities.</title>
        <authorList>
            <person name="Jia N."/>
            <person name="Wang J."/>
            <person name="Shi W."/>
            <person name="Du L."/>
            <person name="Sun Y."/>
            <person name="Zhan W."/>
            <person name="Jiang J."/>
            <person name="Wang Q."/>
            <person name="Zhang B."/>
            <person name="Ji P."/>
            <person name="Sakyi L.B."/>
            <person name="Cui X."/>
            <person name="Yuan T."/>
            <person name="Jiang B."/>
            <person name="Yang W."/>
            <person name="Lam T.T.-Y."/>
            <person name="Chang Q."/>
            <person name="Ding S."/>
            <person name="Wang X."/>
            <person name="Zhu J."/>
            <person name="Ruan X."/>
            <person name="Zhao L."/>
            <person name="Wei J."/>
            <person name="Que T."/>
            <person name="Du C."/>
            <person name="Cheng J."/>
            <person name="Dai P."/>
            <person name="Han X."/>
            <person name="Huang E."/>
            <person name="Gao Y."/>
            <person name="Liu J."/>
            <person name="Shao H."/>
            <person name="Ye R."/>
            <person name="Li L."/>
            <person name="Wei W."/>
            <person name="Wang X."/>
            <person name="Wang C."/>
            <person name="Yang T."/>
            <person name="Huo Q."/>
            <person name="Li W."/>
            <person name="Guo W."/>
            <person name="Chen H."/>
            <person name="Zhou L."/>
            <person name="Ni X."/>
            <person name="Tian J."/>
            <person name="Zhou Y."/>
            <person name="Sheng Y."/>
            <person name="Liu T."/>
            <person name="Pan Y."/>
            <person name="Xia L."/>
            <person name="Li J."/>
            <person name="Zhao F."/>
            <person name="Cao W."/>
        </authorList>
    </citation>
    <scope>NUCLEOTIDE SEQUENCE</scope>
    <source>
        <strain evidence="1">Dsil-2018</strain>
    </source>
</reference>
<evidence type="ECO:0000313" key="2">
    <source>
        <dbReference type="Proteomes" id="UP000821865"/>
    </source>
</evidence>
<sequence length="287" mass="31311">MTSGPRGIGAAAGRLRMPPNYWDPIVYQNEQPTPHCLLRVRRDIAELHTEPLPGVFVAPEESDLTRIHAVLVGPSKTPYHGGFFHFLVKCPPDYPMSPPRVRIMTTDGGRVTFNRHFYSNGKVCLSLLGTFQGSTWSPAQTVGSVLLSIQSIMTEDPFDDQGLVAAVPLPGRDPRCTSRVTVSHETIRAAVCDVVESCLRGHAPWPTSLREPVLKAFAENYPHYEEACKNNLVADGRAMVGAGMISADQSKYDFETLLKRLQGLNEQVREQGNEAAAGAATANAATD</sequence>
<organism evidence="1 2">
    <name type="scientific">Dermacentor silvarum</name>
    <name type="common">Tick</name>
    <dbReference type="NCBI Taxonomy" id="543639"/>
    <lineage>
        <taxon>Eukaryota</taxon>
        <taxon>Metazoa</taxon>
        <taxon>Ecdysozoa</taxon>
        <taxon>Arthropoda</taxon>
        <taxon>Chelicerata</taxon>
        <taxon>Arachnida</taxon>
        <taxon>Acari</taxon>
        <taxon>Parasitiformes</taxon>
        <taxon>Ixodida</taxon>
        <taxon>Ixodoidea</taxon>
        <taxon>Ixodidae</taxon>
        <taxon>Rhipicephalinae</taxon>
        <taxon>Dermacentor</taxon>
    </lineage>
</organism>
<protein>
    <submittedName>
        <fullName evidence="1">Uncharacterized protein</fullName>
    </submittedName>
</protein>
<evidence type="ECO:0000313" key="1">
    <source>
        <dbReference type="EMBL" id="KAH7960821.1"/>
    </source>
</evidence>